<keyword evidence="1" id="KW-0812">Transmembrane</keyword>
<dbReference type="RefSeq" id="WP_034311341.1">
    <property type="nucleotide sequence ID" value="NZ_JFBM01000012.1"/>
</dbReference>
<protein>
    <submittedName>
        <fullName evidence="2">Uncharacterized protein</fullName>
    </submittedName>
</protein>
<dbReference type="AlphaFoldDB" id="A0A2P2FU55"/>
<keyword evidence="1" id="KW-1133">Transmembrane helix</keyword>
<dbReference type="EMBL" id="JFBM01000012">
    <property type="protein sequence ID" value="KFU80277.1"/>
    <property type="molecule type" value="Genomic_DNA"/>
</dbReference>
<feature type="transmembrane region" description="Helical" evidence="1">
    <location>
        <begin position="72"/>
        <end position="93"/>
    </location>
</feature>
<proteinExistence type="predicted"/>
<feature type="transmembrane region" description="Helical" evidence="1">
    <location>
        <begin position="36"/>
        <end position="60"/>
    </location>
</feature>
<accession>A0A2P2FU55</accession>
<sequence length="282" mass="30732">MLAAAMWSVLAISVLAVMAVFGSMAVHLLRASETPAFWMAPLIGCAYVLMFPAGACGLLLTTVLDDRSPARVVVTAIAILLLAGAVLCTAQVIRQGWLTRRQNRRSKRILSRTEVLALIRSGEVERFAKRQESLQMFLKPDPTGKDMVRTRRADPRDYSECVAAANDVRDQVGVIHYHNSDNPLDPSSPGGRWITPEEAAELLNAGEIKTFSFGNPEASFIGPGEHGQITFHGIPTGIKLADYGWVRHISVTPAMEPTMIPIARAAQARHGIPQFSINGHNE</sequence>
<reference evidence="2 3" key="1">
    <citation type="journal article" date="2014" name="Genome Announc.">
        <title>Draft Genome Sequence of Amycolatopsis lurida NRRL 2430, Producer of the Glycopeptide Family Antibiotic Ristocetin.</title>
        <authorList>
            <person name="Kwun M.J."/>
            <person name="Hong H.J."/>
        </authorList>
    </citation>
    <scope>NUCLEOTIDE SEQUENCE [LARGE SCALE GENOMIC DNA]</scope>
    <source>
        <strain evidence="2 3">NRRL 2430</strain>
    </source>
</reference>
<evidence type="ECO:0000313" key="3">
    <source>
        <dbReference type="Proteomes" id="UP000256220"/>
    </source>
</evidence>
<keyword evidence="3" id="KW-1185">Reference proteome</keyword>
<gene>
    <name evidence="2" type="ORF">BB31_15745</name>
</gene>
<organism evidence="2 3">
    <name type="scientific">Amycolatopsis lurida NRRL 2430</name>
    <dbReference type="NCBI Taxonomy" id="1460371"/>
    <lineage>
        <taxon>Bacteria</taxon>
        <taxon>Bacillati</taxon>
        <taxon>Actinomycetota</taxon>
        <taxon>Actinomycetes</taxon>
        <taxon>Pseudonocardiales</taxon>
        <taxon>Pseudonocardiaceae</taxon>
        <taxon>Amycolatopsis</taxon>
    </lineage>
</organism>
<dbReference type="Proteomes" id="UP000256220">
    <property type="component" value="Unassembled WGS sequence"/>
</dbReference>
<evidence type="ECO:0000313" key="2">
    <source>
        <dbReference type="EMBL" id="KFU80277.1"/>
    </source>
</evidence>
<evidence type="ECO:0000256" key="1">
    <source>
        <dbReference type="SAM" id="Phobius"/>
    </source>
</evidence>
<comment type="caution">
    <text evidence="2">The sequence shown here is derived from an EMBL/GenBank/DDBJ whole genome shotgun (WGS) entry which is preliminary data.</text>
</comment>
<keyword evidence="1" id="KW-0472">Membrane</keyword>
<feature type="transmembrane region" description="Helical" evidence="1">
    <location>
        <begin position="6"/>
        <end position="29"/>
    </location>
</feature>
<name>A0A2P2FU55_AMYLU</name>